<dbReference type="InterPro" id="IPR032675">
    <property type="entry name" value="LRR_dom_sf"/>
</dbReference>
<evidence type="ECO:0000256" key="5">
    <source>
        <dbReference type="ARBA" id="ARBA00023026"/>
    </source>
</evidence>
<dbReference type="Gene3D" id="3.80.10.10">
    <property type="entry name" value="Ribonuclease Inhibitor"/>
    <property type="match status" value="1"/>
</dbReference>
<dbReference type="SUPFAM" id="SSF52058">
    <property type="entry name" value="L domain-like"/>
    <property type="match status" value="1"/>
</dbReference>
<dbReference type="Proteomes" id="UP000546584">
    <property type="component" value="Unassembled WGS sequence"/>
</dbReference>
<evidence type="ECO:0000256" key="6">
    <source>
        <dbReference type="PROSITE-ProRule" id="PRU01398"/>
    </source>
</evidence>
<evidence type="ECO:0000259" key="7">
    <source>
        <dbReference type="PROSITE" id="PS52053"/>
    </source>
</evidence>
<keyword evidence="6" id="KW-0808">Transferase</keyword>
<dbReference type="RefSeq" id="WP_177027041.1">
    <property type="nucleotide sequence ID" value="NZ_JACAQR010000034.1"/>
</dbReference>
<keyword evidence="6" id="KW-1035">Host cytoplasm</keyword>
<evidence type="ECO:0000256" key="1">
    <source>
        <dbReference type="ARBA" id="ARBA00000900"/>
    </source>
</evidence>
<evidence type="ECO:0000256" key="2">
    <source>
        <dbReference type="ARBA" id="ARBA00012483"/>
    </source>
</evidence>
<evidence type="ECO:0000313" key="9">
    <source>
        <dbReference type="Proteomes" id="UP000546584"/>
    </source>
</evidence>
<keyword evidence="5" id="KW-0843">Virulence</keyword>
<comment type="catalytic activity">
    <reaction evidence="1">
        <text>S-ubiquitinyl-[E2 ubiquitin-conjugating enzyme]-L-cysteine + [acceptor protein]-L-lysine = [E2 ubiquitin-conjugating enzyme]-L-cysteine + N(6)-ubiquitinyl-[acceptor protein]-L-lysine.</text>
        <dbReference type="EC" id="2.3.2.27"/>
    </reaction>
</comment>
<evidence type="ECO:0000256" key="4">
    <source>
        <dbReference type="ARBA" id="ARBA00022737"/>
    </source>
</evidence>
<dbReference type="GO" id="GO:0005576">
    <property type="term" value="C:extracellular region"/>
    <property type="evidence" value="ECO:0007669"/>
    <property type="project" value="UniProtKB-UniRule"/>
</dbReference>
<dbReference type="EMBL" id="JACAQR010000034">
    <property type="protein sequence ID" value="NWD44925.1"/>
    <property type="molecule type" value="Genomic_DNA"/>
</dbReference>
<keyword evidence="6" id="KW-0964">Secreted</keyword>
<dbReference type="Pfam" id="PF14496">
    <property type="entry name" value="NEL"/>
    <property type="match status" value="1"/>
</dbReference>
<feature type="domain" description="NEL" evidence="7">
    <location>
        <begin position="1341"/>
        <end position="1666"/>
    </location>
</feature>
<dbReference type="InterPro" id="IPR046673">
    <property type="entry name" value="ToxA_N"/>
</dbReference>
<keyword evidence="3" id="KW-0433">Leucine-rich repeat</keyword>
<dbReference type="PROSITE" id="PS52053">
    <property type="entry name" value="NEL"/>
    <property type="match status" value="1"/>
</dbReference>
<dbReference type="PROSITE" id="PS51450">
    <property type="entry name" value="LRR"/>
    <property type="match status" value="1"/>
</dbReference>
<dbReference type="GO" id="GO:0016567">
    <property type="term" value="P:protein ubiquitination"/>
    <property type="evidence" value="ECO:0007669"/>
    <property type="project" value="InterPro"/>
</dbReference>
<protein>
    <recommendedName>
        <fullName evidence="2">RING-type E3 ubiquitin transferase</fullName>
        <ecNumber evidence="2">2.3.2.27</ecNumber>
    </recommendedName>
</protein>
<feature type="active site" description="Glycyl thioester intermediate" evidence="6">
    <location>
        <position position="1437"/>
    </location>
</feature>
<dbReference type="PANTHER" id="PTHR24366:SF170">
    <property type="entry name" value="RE50361P"/>
    <property type="match status" value="1"/>
</dbReference>
<keyword evidence="6" id="KW-0832">Ubl conjugation</keyword>
<keyword evidence="6" id="KW-0833">Ubl conjugation pathway</keyword>
<comment type="PTM">
    <text evidence="6">Ubiquitinated in the presence of host E1 ubiquitin-activating enzyme, E2 ubiquitin-conjugating enzyme and ubiquitin.</text>
</comment>
<dbReference type="InterPro" id="IPR003591">
    <property type="entry name" value="Leu-rich_rpt_typical-subtyp"/>
</dbReference>
<dbReference type="Pfam" id="PF20178">
    <property type="entry name" value="ToxA_N"/>
    <property type="match status" value="1"/>
</dbReference>
<dbReference type="SMART" id="SM00369">
    <property type="entry name" value="LRR_TYP"/>
    <property type="match status" value="3"/>
</dbReference>
<evidence type="ECO:0000313" key="8">
    <source>
        <dbReference type="EMBL" id="NWD44925.1"/>
    </source>
</evidence>
<accession>A0AAJ3H9N6</accession>
<keyword evidence="4" id="KW-0677">Repeat</keyword>
<dbReference type="PANTHER" id="PTHR24366">
    <property type="entry name" value="IG(IMMUNOGLOBULIN) AND LRR(LEUCINE RICH REPEAT) DOMAINS"/>
    <property type="match status" value="1"/>
</dbReference>
<dbReference type="GO" id="GO:0061630">
    <property type="term" value="F:ubiquitin protein ligase activity"/>
    <property type="evidence" value="ECO:0007669"/>
    <property type="project" value="UniProtKB-EC"/>
</dbReference>
<dbReference type="EC" id="2.3.2.27" evidence="2"/>
<proteinExistence type="inferred from homology"/>
<name>A0AAJ3H9N6_9PSED</name>
<sequence>MADIPDQSLHHAFIENALPHWLKTTSPHRLRALNDVARQGIRHYPHASARQHQALKPAIAEHWQQQTAMDQRFQALTDVYAFAEPLLKNALKAYGDIDVKTTHLRLYASTTVAWWVHDFKRGEQSKTLSLLDAALANFAASDTFVDYAFMSAEDPRGQRDVLTLRHTTTGAVLTAEQFKQICRTLDLGARYQKSLRQALGFYDAAVTRAVRLQMIATQKTALGTAAHLALINRDIDADAHGAVLDLIAGRVALLEGLPLECHTLSLMSTALTGILLLFVPQPTRPVGKVLVYIPADPEHPLKQYPSPAAFLSHLTEKLRDKQHYQTFFSQFIDHARRGEFFAGLNTRLSRVRWHPTAHTDPRPSWRDTPITQPNLQFSVQAIGDDQVNRSTLAAENDLWNYQYRLKLNKIVNDALDIAVPTATADRHARWAWWDNLEKILGDIFNAALLVLTPFVPLLGEAMLAYSLYQITDEVFEGIVDWAQGRGAEAAEQVVAVADSVIQFALFGAASQLGHVARLKLSPFVEGLRPVVRPDGSARLWHPDIAPYAVKNLDQPSSVDGLHTHQGKQILALQGAHFEVQADAETGDMRIAHPQRANAYQPQVRFNGSGAFVHEAEQPRTWDSTTLMRRLGPRAASFSDQQLQQMQRISGADDGVLRNLYVQNRPTPPLLEATLNRYEAQHAATQTVHTLRTGAPLPLDATSVWFEQTITELPGWPQTKALEVFVRSDKTGDSHKYANPDASPADTLQLSLAEVMSGELPARVLGFLDEPSIKQLLGGDVPQDLRVQTLRDQLADSVARQTGDIADYIHNARQLSADPHVRRLREQVSPLDRPLAETLLASATPAERQTLDQHVPLRLLNQASELSFAQHSAQAYAGFFSPWPITEGTERLVLNTLKRHSDGFGDLHLQIRDRQVNGALRCEAGVADASRRRVLVRQNHVGYELFDEQGQRLHGPDTLYECLLRALSEAQQSELGYRPGQGAGLKHWLMAILEPLAERRRVLAEPPLRSTADVQTTTLLGGAALSGLRRAQEHLSQARAREVLASLFPTLEEVRLQRFLNEIGPGLNNQVLNRLVLQRHNLHRELEQWKRLPGPHPKNSRMAREEKLRKNIIAHKLYRCWEDRLAEHRDDWGQVQSGASLDLSALDLPGSLPLLGNGFEHVTQLKLANCMFNDSQWPFLQAFPSLRELDVSANELTRLPEPIANMRYLRDLNLGENQITLLNGDVARLKNLKHLRNLNLYRNPLTQPPNISKMPHLRRLFLSRTPITQWPTGLFAHPREEGFLLDLSQTRIDHVPALMANSAEARTVAHTRLDRNALLNDQRLLYEQYREAAGLDPNRHYEPRGESGPWLERVRQPLLGRRQALWQAVEREHGSQGLFEVIKALEAPDFFQRPQDMDTYWDNLETLRERVWRLLEAAHNDTALREKLFRMASFPGLCADGSAQIFNDLGIEVLVSEAQRYSASASEREAKLVTLAKGNARLKQLNRIASEDIAHRLKPEAEGGLGQWLRSQRREGVMGKVDDVEVYLSYQTALAKRLDLPWLSEHMLYRDTGDVKAAQIEQAYSTVLELGEGDGLVNQMLLEPYWEQCLHDHHPNTLEANARHFDEQCARLDELQEAQARLAQANGLPDEQKEALRLTLKGLADALGVPHPQVLTGQPMTDDSYNLLLNELGYREKQWMRELTHQALERHSKQRNRVTRQV</sequence>
<comment type="similarity">
    <text evidence="6">Belongs to the LRR-containing bacterial E3 ligase family.</text>
</comment>
<comment type="caution">
    <text evidence="8">The sequence shown here is derived from an EMBL/GenBank/DDBJ whole genome shotgun (WGS) entry which is preliminary data.</text>
</comment>
<dbReference type="InterPro" id="IPR029487">
    <property type="entry name" value="NEL_dom"/>
</dbReference>
<dbReference type="Gene3D" id="1.20.58.360">
    <property type="entry name" value="Shigella T3SS effector IpaH defines"/>
    <property type="match status" value="1"/>
</dbReference>
<gene>
    <name evidence="8" type="ORF">HX826_23900</name>
</gene>
<dbReference type="InterPro" id="IPR001611">
    <property type="entry name" value="Leu-rich_rpt"/>
</dbReference>
<evidence type="ECO:0000256" key="3">
    <source>
        <dbReference type="ARBA" id="ARBA00022614"/>
    </source>
</evidence>
<organism evidence="8 9">
    <name type="scientific">Pseudomonas yamanorum</name>
    <dbReference type="NCBI Taxonomy" id="515393"/>
    <lineage>
        <taxon>Bacteria</taxon>
        <taxon>Pseudomonadati</taxon>
        <taxon>Pseudomonadota</taxon>
        <taxon>Gammaproteobacteria</taxon>
        <taxon>Pseudomonadales</taxon>
        <taxon>Pseudomonadaceae</taxon>
        <taxon>Pseudomonas</taxon>
    </lineage>
</organism>
<reference evidence="8 9" key="1">
    <citation type="submission" date="2020-04" db="EMBL/GenBank/DDBJ databases">
        <title>Molecular characterization of pseudomonads from Agaricus bisporus reveal novel blotch 2 pathogens in Western Europe.</title>
        <authorList>
            <person name="Taparia T."/>
            <person name="Krijger M."/>
            <person name="Haynes E."/>
            <person name="Elpinstone J.G."/>
            <person name="Noble R."/>
            <person name="Van Der Wolf J."/>
        </authorList>
    </citation>
    <scope>NUCLEOTIDE SEQUENCE [LARGE SCALE GENOMIC DNA]</scope>
    <source>
        <strain evidence="8 9">IPO3753</strain>
    </source>
</reference>